<evidence type="ECO:0000313" key="2">
    <source>
        <dbReference type="Proteomes" id="UP000235584"/>
    </source>
</evidence>
<sequence length="178" mass="20467">MFGPIEIPNKSSFKINEVCALTGVKSYVLRFWESEFTEIAPMTSSSGQKLYEHRDIEAILLIKKLLFEDKMTIERAKAEMKILMPRESLVEANFADNFSFEDDEALHEDEFLANDSIPEAPAYPERNSQKEVVRETSAPSMTKRVLIESDFQKLMAAKSKLQEILNITEGLHHKNHWS</sequence>
<dbReference type="GO" id="GO:0003677">
    <property type="term" value="F:DNA binding"/>
    <property type="evidence" value="ECO:0007669"/>
    <property type="project" value="InterPro"/>
</dbReference>
<dbReference type="AlphaFoldDB" id="A0A2K9NQZ8"/>
<accession>A0A2K9NQZ8</accession>
<dbReference type="OrthoDB" id="5297414at2"/>
<dbReference type="GO" id="GO:0006355">
    <property type="term" value="P:regulation of DNA-templated transcription"/>
    <property type="evidence" value="ECO:0007669"/>
    <property type="project" value="InterPro"/>
</dbReference>
<dbReference type="KEGG" id="bsto:C0V70_07515"/>
<protein>
    <submittedName>
        <fullName evidence="1">Uncharacterized protein</fullName>
    </submittedName>
</protein>
<dbReference type="InterPro" id="IPR000551">
    <property type="entry name" value="MerR-type_HTH_dom"/>
</dbReference>
<dbReference type="RefSeq" id="WP_102243249.1">
    <property type="nucleotide sequence ID" value="NZ_CP025704.1"/>
</dbReference>
<dbReference type="Proteomes" id="UP000235584">
    <property type="component" value="Chromosome"/>
</dbReference>
<reference evidence="1 2" key="1">
    <citation type="submission" date="2018-01" db="EMBL/GenBank/DDBJ databases">
        <title>Complete genome sequence of Bacteriovorax stolpii DSM12778.</title>
        <authorList>
            <person name="Tang B."/>
            <person name="Chang J."/>
        </authorList>
    </citation>
    <scope>NUCLEOTIDE SEQUENCE [LARGE SCALE GENOMIC DNA]</scope>
    <source>
        <strain evidence="1 2">DSM 12778</strain>
    </source>
</reference>
<organism evidence="1 2">
    <name type="scientific">Bacteriovorax stolpii</name>
    <name type="common">Bdellovibrio stolpii</name>
    <dbReference type="NCBI Taxonomy" id="960"/>
    <lineage>
        <taxon>Bacteria</taxon>
        <taxon>Pseudomonadati</taxon>
        <taxon>Bdellovibrionota</taxon>
        <taxon>Bacteriovoracia</taxon>
        <taxon>Bacteriovoracales</taxon>
        <taxon>Bacteriovoracaceae</taxon>
        <taxon>Bacteriovorax</taxon>
    </lineage>
</organism>
<dbReference type="Pfam" id="PF13411">
    <property type="entry name" value="MerR_1"/>
    <property type="match status" value="1"/>
</dbReference>
<evidence type="ECO:0000313" key="1">
    <source>
        <dbReference type="EMBL" id="AUN97956.1"/>
    </source>
</evidence>
<dbReference type="EMBL" id="CP025704">
    <property type="protein sequence ID" value="AUN97956.1"/>
    <property type="molecule type" value="Genomic_DNA"/>
</dbReference>
<proteinExistence type="predicted"/>
<keyword evidence="2" id="KW-1185">Reference proteome</keyword>
<dbReference type="Gene3D" id="1.10.1660.10">
    <property type="match status" value="1"/>
</dbReference>
<dbReference type="CDD" id="cd04765">
    <property type="entry name" value="HTH_MlrA-like_sg2"/>
    <property type="match status" value="1"/>
</dbReference>
<gene>
    <name evidence="1" type="ORF">C0V70_07515</name>
</gene>
<dbReference type="SUPFAM" id="SSF46955">
    <property type="entry name" value="Putative DNA-binding domain"/>
    <property type="match status" value="1"/>
</dbReference>
<dbReference type="InterPro" id="IPR009061">
    <property type="entry name" value="DNA-bd_dom_put_sf"/>
</dbReference>
<name>A0A2K9NQZ8_BACTC</name>